<evidence type="ECO:0000313" key="3">
    <source>
        <dbReference type="EMBL" id="KAG2453427.1"/>
    </source>
</evidence>
<feature type="compositionally biased region" description="Low complexity" evidence="1">
    <location>
        <begin position="985"/>
        <end position="1007"/>
    </location>
</feature>
<dbReference type="AlphaFoldDB" id="A0A836BBB4"/>
<feature type="compositionally biased region" description="Low complexity" evidence="1">
    <location>
        <begin position="1026"/>
        <end position="1079"/>
    </location>
</feature>
<accession>A0A836BBB4</accession>
<keyword evidence="2" id="KW-1133">Transmembrane helix</keyword>
<proteinExistence type="predicted"/>
<feature type="compositionally biased region" description="Low complexity" evidence="1">
    <location>
        <begin position="746"/>
        <end position="796"/>
    </location>
</feature>
<dbReference type="Proteomes" id="UP000613740">
    <property type="component" value="Unassembled WGS sequence"/>
</dbReference>
<feature type="compositionally biased region" description="Polar residues" evidence="1">
    <location>
        <begin position="626"/>
        <end position="638"/>
    </location>
</feature>
<evidence type="ECO:0000256" key="1">
    <source>
        <dbReference type="SAM" id="MobiDB-lite"/>
    </source>
</evidence>
<feature type="compositionally biased region" description="Low complexity" evidence="1">
    <location>
        <begin position="639"/>
        <end position="663"/>
    </location>
</feature>
<keyword evidence="2" id="KW-0472">Membrane</keyword>
<sequence length="1258" mass="130653">MPFFLTVSALQYCRLAWPLGMALLAGVVFLVCMSCIARFLQGWEAACSVLSSPFLLLFVLVAQPYYMRQRQRSQLHLDLTRLATAAEDHDLAMTTTLSACSLKDRWRYRAALLRGMRVTGHCRNGWDAFTYTCSLMEWYELAVPVLLAAWVLVSLTPEVLSGGVGWPFVDVAAWWWMQADFAWRLKWTLAKQLFGVAVCAFLVFPVFMAWINAFADIRARARARKARAAAGGGEEWMPPRPAHLNLYANDSNDGAMEKDRRYMKLFMALMAPPTIWERIGLPPPTLNQLACLLAVVWGGLAYGGLADLLAAPGGGLHMALAAPRLALRYWRVHLWRCEPGTLGLTVIAAVVALGVAAARASSDRKHWMNTYLDALAREMILSGAVRPTRAAENVAISFANAAHGDCPSTLTRLLTWGFQLLRLYVAMWGGSLLVGWLLFGGNLPAYALPSYRGYTGYAVPGLVRPPPPVCLALLNVSGSGAAHATPGAGSRGAEGALPAEAVLDGVSYSLTPQLVAAVREVAGQGGGMGGWWRRLQLASRVNRAAVRAYRSQGLDGVQTVMEALRAAWELSPFVMSGQTTQKYAQPEPGPVCEARAVLERALTVAWHCAAAGIALDEATAVAAPGSPTSQATGSNQRRAATGSAKVKSAGSAKRKAAAPATSGSSIGGWLAFAVALIVVYCWAYVWPPWTRSPELFLDHMAGLITRGGRGGRTATRKSGKPASPAGGSSSRGAGCGGRKEDTTPVAAASKAQRQPQSQKQAHKQTQQQRTPNDAATSAASAAPSSGHTRTTSTTSPPAEPVDAERSASSSPAHSAAATGTTPASLTRSQSTSSKQGGKGKAKAQQVAVPSKATGPAAHAQQSAAAASTKATAAPASLADVLPFTAGLATNRRQQPDPKSDQLARLIDEAIAAQHEPPPPPPPPAAAPQPKQQPNGTSAVAPGASVGESRSYASAAAAYNKRSSASSALHKPSAAVLETGRAAVPAAAASASRPTTTTTTTTATATSSMFNWNRPVVITSAPPPPLTAAQLRAQQAQQQQQKQQAPTLHTSPPAAGATAAAPVAGPPGQARRGPSSGVVPIPVPIPEPARAGGDASVNVAPPQNTAGPSPAEAAAAAAATAQPLRNPPSSFLGFNPALAQVLGRAYNAAAGPATTATQAADAASAASAGAAACAPDGSGPGSTSSAAGPRSFQLYDTAGLDAARCIRCRGGMREVVYLHKKNTVAHRAFCRACSAADGRAVGEPCPLCAQPVERVLSMF</sequence>
<feature type="compositionally biased region" description="Low complexity" evidence="1">
    <location>
        <begin position="806"/>
        <end position="835"/>
    </location>
</feature>
<feature type="compositionally biased region" description="Low complexity" evidence="1">
    <location>
        <begin position="1110"/>
        <end position="1120"/>
    </location>
</feature>
<feature type="transmembrane region" description="Helical" evidence="2">
    <location>
        <begin position="21"/>
        <end position="40"/>
    </location>
</feature>
<feature type="compositionally biased region" description="Low complexity" evidence="1">
    <location>
        <begin position="720"/>
        <end position="732"/>
    </location>
</feature>
<dbReference type="OrthoDB" id="547728at2759"/>
<feature type="region of interest" description="Disordered" evidence="1">
    <location>
        <begin position="706"/>
        <end position="865"/>
    </location>
</feature>
<feature type="region of interest" description="Disordered" evidence="1">
    <location>
        <begin position="624"/>
        <end position="663"/>
    </location>
</feature>
<dbReference type="EMBL" id="JAEHOD010000003">
    <property type="protein sequence ID" value="KAG2453427.1"/>
    <property type="molecule type" value="Genomic_DNA"/>
</dbReference>
<feature type="compositionally biased region" description="Low complexity" evidence="1">
    <location>
        <begin position="852"/>
        <end position="865"/>
    </location>
</feature>
<feature type="transmembrane region" description="Helical" evidence="2">
    <location>
        <begin position="666"/>
        <end position="686"/>
    </location>
</feature>
<keyword evidence="4" id="KW-1185">Reference proteome</keyword>
<feature type="transmembrane region" description="Helical" evidence="2">
    <location>
        <begin position="340"/>
        <end position="358"/>
    </location>
</feature>
<dbReference type="GO" id="GO:0016020">
    <property type="term" value="C:membrane"/>
    <property type="evidence" value="ECO:0007669"/>
    <property type="project" value="TreeGrafter"/>
</dbReference>
<feature type="region of interest" description="Disordered" evidence="1">
    <location>
        <begin position="985"/>
        <end position="1120"/>
    </location>
</feature>
<evidence type="ECO:0000313" key="4">
    <source>
        <dbReference type="Proteomes" id="UP000613740"/>
    </source>
</evidence>
<evidence type="ECO:0000256" key="2">
    <source>
        <dbReference type="SAM" id="Phobius"/>
    </source>
</evidence>
<name>A0A836BBB4_9CHLO</name>
<dbReference type="InterPro" id="IPR039877">
    <property type="entry name" value="TMEM131-like"/>
</dbReference>
<protein>
    <submittedName>
        <fullName evidence="3">Uncharacterized protein</fullName>
    </submittedName>
</protein>
<feature type="region of interest" description="Disordered" evidence="1">
    <location>
        <begin position="912"/>
        <end position="944"/>
    </location>
</feature>
<dbReference type="PANTHER" id="PTHR22050">
    <property type="entry name" value="RW1 PROTEIN HOMOLOG"/>
    <property type="match status" value="1"/>
</dbReference>
<feature type="transmembrane region" description="Helical" evidence="2">
    <location>
        <begin position="189"/>
        <end position="215"/>
    </location>
</feature>
<reference evidence="3" key="1">
    <citation type="journal article" date="2020" name="bioRxiv">
        <title>Comparative genomics of Chlamydomonas.</title>
        <authorList>
            <person name="Craig R.J."/>
            <person name="Hasan A.R."/>
            <person name="Ness R.W."/>
            <person name="Keightley P.D."/>
        </authorList>
    </citation>
    <scope>NUCLEOTIDE SEQUENCE</scope>
    <source>
        <strain evidence="3">CCAP 11/173</strain>
    </source>
</reference>
<comment type="caution">
    <text evidence="3">The sequence shown here is derived from an EMBL/GenBank/DDBJ whole genome shotgun (WGS) entry which is preliminary data.</text>
</comment>
<gene>
    <name evidence="3" type="ORF">HYH02_001650</name>
</gene>
<dbReference type="Gene3D" id="3.30.40.10">
    <property type="entry name" value="Zinc/RING finger domain, C3HC4 (zinc finger)"/>
    <property type="match status" value="1"/>
</dbReference>
<organism evidence="3 4">
    <name type="scientific">Chlamydomonas schloesseri</name>
    <dbReference type="NCBI Taxonomy" id="2026947"/>
    <lineage>
        <taxon>Eukaryota</taxon>
        <taxon>Viridiplantae</taxon>
        <taxon>Chlorophyta</taxon>
        <taxon>core chlorophytes</taxon>
        <taxon>Chlorophyceae</taxon>
        <taxon>CS clade</taxon>
        <taxon>Chlamydomonadales</taxon>
        <taxon>Chlamydomonadaceae</taxon>
        <taxon>Chlamydomonas</taxon>
    </lineage>
</organism>
<keyword evidence="2" id="KW-0812">Transmembrane</keyword>
<dbReference type="InterPro" id="IPR013083">
    <property type="entry name" value="Znf_RING/FYVE/PHD"/>
</dbReference>
<dbReference type="PANTHER" id="PTHR22050:SF0">
    <property type="entry name" value="TRANSMEMBRANE PROTEIN 131 HOMOLOG"/>
    <property type="match status" value="1"/>
</dbReference>
<feature type="transmembrane region" description="Helical" evidence="2">
    <location>
        <begin position="420"/>
        <end position="439"/>
    </location>
</feature>
<feature type="transmembrane region" description="Helical" evidence="2">
    <location>
        <begin position="46"/>
        <end position="66"/>
    </location>
</feature>
<feature type="compositionally biased region" description="Pro residues" evidence="1">
    <location>
        <begin position="915"/>
        <end position="926"/>
    </location>
</feature>